<dbReference type="EMBL" id="CP029426">
    <property type="protein sequence ID" value="AWM02730.1"/>
    <property type="molecule type" value="Genomic_DNA"/>
</dbReference>
<evidence type="ECO:0000313" key="1">
    <source>
        <dbReference type="EMBL" id="AWM02730.1"/>
    </source>
</evidence>
<accession>A0A2U8PY22</accession>
<dbReference type="KEGG" id="brq:CIT40_23680"/>
<dbReference type="RefSeq" id="WP_094891162.1">
    <property type="nucleotide sequence ID" value="NZ_CP029426.2"/>
</dbReference>
<name>A0A2U8PY22_9BRAD</name>
<organism evidence="1 2">
    <name type="scientific">Bradyrhizobium amphicarpaeae</name>
    <dbReference type="NCBI Taxonomy" id="1404768"/>
    <lineage>
        <taxon>Bacteria</taxon>
        <taxon>Pseudomonadati</taxon>
        <taxon>Pseudomonadota</taxon>
        <taxon>Alphaproteobacteria</taxon>
        <taxon>Hyphomicrobiales</taxon>
        <taxon>Nitrobacteraceae</taxon>
        <taxon>Bradyrhizobium</taxon>
    </lineage>
</organism>
<gene>
    <name evidence="1" type="ORF">CIT40_23680</name>
</gene>
<dbReference type="Proteomes" id="UP000215884">
    <property type="component" value="Chromosome"/>
</dbReference>
<reference evidence="1 2" key="1">
    <citation type="journal article" date="2017" name="Syst. Appl. Microbiol.">
        <title>Soybeans inoculated with root zone soils of Canadian native legumes harbour diverse and novel Bradyrhizobium spp. that possess agricultural potential.</title>
        <authorList>
            <person name="Bromfield E.S.P."/>
            <person name="Cloutier S."/>
            <person name="Tambong J.T."/>
            <person name="Tran Thi T.V."/>
        </authorList>
    </citation>
    <scope>NUCLEOTIDE SEQUENCE [LARGE SCALE GENOMIC DNA]</scope>
    <source>
        <strain evidence="1 2">39S1MB</strain>
    </source>
</reference>
<reference evidence="1 2" key="2">
    <citation type="journal article" date="2019" name="Int. J. Syst. Evol. Microbiol.">
        <title>Description and complete genome sequence of Bradyrhizobium amphicarpaeae sp. nov., harbouring photosystem and nitrogen-fixation genes.</title>
        <authorList>
            <person name="Bromfield E.S.P."/>
            <person name="Cloutier S."/>
            <person name="Nguyen H.D.T."/>
        </authorList>
    </citation>
    <scope>NUCLEOTIDE SEQUENCE [LARGE SCALE GENOMIC DNA]</scope>
    <source>
        <strain evidence="1 2">39S1MB</strain>
    </source>
</reference>
<keyword evidence="2" id="KW-1185">Reference proteome</keyword>
<evidence type="ECO:0000313" key="2">
    <source>
        <dbReference type="Proteomes" id="UP000215884"/>
    </source>
</evidence>
<dbReference type="OrthoDB" id="7675848at2"/>
<sequence length="197" mass="22005">MMVDQVWISEVLSNGDLGNKLGIRQKWYGEPWEAPYVRHIVPKKSEHVRAAIFKHFAGHTLKREDLPEASAVYSMSNFKRAKDVFFVGGFLAVKAPVADVLAKFDFGAGGLVPYTIYETDEKTPLPGPFYLVNFGSFKSCFLHELSANIEKIGVDQQTGQTRWSLRYLDDGDIAVSAEALAGTDIWMCPGAFSYCRN</sequence>
<dbReference type="AlphaFoldDB" id="A0A2U8PY22"/>
<protein>
    <submittedName>
        <fullName evidence="1">Uncharacterized protein</fullName>
    </submittedName>
</protein>
<proteinExistence type="predicted"/>